<dbReference type="Proteomes" id="UP001596409">
    <property type="component" value="Unassembled WGS sequence"/>
</dbReference>
<organism evidence="2 3">
    <name type="scientific">Streptomyces viridiviolaceus</name>
    <dbReference type="NCBI Taxonomy" id="68282"/>
    <lineage>
        <taxon>Bacteria</taxon>
        <taxon>Bacillati</taxon>
        <taxon>Actinomycetota</taxon>
        <taxon>Actinomycetes</taxon>
        <taxon>Kitasatosporales</taxon>
        <taxon>Streptomycetaceae</taxon>
        <taxon>Streptomyces</taxon>
    </lineage>
</organism>
<evidence type="ECO:0000256" key="1">
    <source>
        <dbReference type="SAM" id="Phobius"/>
    </source>
</evidence>
<evidence type="ECO:0000313" key="2">
    <source>
        <dbReference type="EMBL" id="MFC7017918.1"/>
    </source>
</evidence>
<evidence type="ECO:0000313" key="3">
    <source>
        <dbReference type="Proteomes" id="UP001596409"/>
    </source>
</evidence>
<dbReference type="EMBL" id="JBHSYM010000111">
    <property type="protein sequence ID" value="MFC7017918.1"/>
    <property type="molecule type" value="Genomic_DNA"/>
</dbReference>
<dbReference type="RefSeq" id="WP_189874622.1">
    <property type="nucleotide sequence ID" value="NZ_BMWA01000014.1"/>
</dbReference>
<keyword evidence="1" id="KW-0812">Transmembrane</keyword>
<keyword evidence="1" id="KW-1133">Transmembrane helix</keyword>
<proteinExistence type="predicted"/>
<keyword evidence="1" id="KW-0472">Membrane</keyword>
<keyword evidence="3" id="KW-1185">Reference proteome</keyword>
<sequence>MSDNGQLAQTGIGTVVIGGTAYYIGGWMIAAAATLVIAGALLIRLRFRRGRSVGEE</sequence>
<feature type="transmembrane region" description="Helical" evidence="1">
    <location>
        <begin position="20"/>
        <end position="43"/>
    </location>
</feature>
<name>A0ABW2ED23_9ACTN</name>
<gene>
    <name evidence="2" type="ORF">ACFQMH_40785</name>
</gene>
<reference evidence="3" key="1">
    <citation type="journal article" date="2019" name="Int. J. Syst. Evol. Microbiol.">
        <title>The Global Catalogue of Microorganisms (GCM) 10K type strain sequencing project: providing services to taxonomists for standard genome sequencing and annotation.</title>
        <authorList>
            <consortium name="The Broad Institute Genomics Platform"/>
            <consortium name="The Broad Institute Genome Sequencing Center for Infectious Disease"/>
            <person name="Wu L."/>
            <person name="Ma J."/>
        </authorList>
    </citation>
    <scope>NUCLEOTIDE SEQUENCE [LARGE SCALE GENOMIC DNA]</scope>
    <source>
        <strain evidence="3">JCM 4855</strain>
    </source>
</reference>
<protein>
    <submittedName>
        <fullName evidence="2">Uncharacterized protein</fullName>
    </submittedName>
</protein>
<comment type="caution">
    <text evidence="2">The sequence shown here is derived from an EMBL/GenBank/DDBJ whole genome shotgun (WGS) entry which is preliminary data.</text>
</comment>
<accession>A0ABW2ED23</accession>